<dbReference type="eggNOG" id="ENOG502TD8A">
    <property type="taxonomic scope" value="Eukaryota"/>
</dbReference>
<sequence length="94" mass="10049">FYFLRWGLALSPRLECSGTISAHCSLDFLGSNNPPTSPSGVAGTTGLHHHAWLIFVEMGFYHVSQAGFELLDSSSLHTSASQSAGITGMSHRAQ</sequence>
<accession>A0A0D9RDH3</accession>
<reference evidence="1" key="2">
    <citation type="submission" date="2025-08" db="UniProtKB">
        <authorList>
            <consortium name="Ensembl"/>
        </authorList>
    </citation>
    <scope>IDENTIFICATION</scope>
</reference>
<dbReference type="PANTHER" id="PTHR12138">
    <property type="entry name" value="PRIMATE-EXPANDED PROTEIN FAMILY"/>
    <property type="match status" value="1"/>
</dbReference>
<evidence type="ECO:0000313" key="1">
    <source>
        <dbReference type="Ensembl" id="ENSCSAP00000006662.1"/>
    </source>
</evidence>
<organism evidence="1 2">
    <name type="scientific">Chlorocebus sabaeus</name>
    <name type="common">Green monkey</name>
    <name type="synonym">Simia sabaea</name>
    <dbReference type="NCBI Taxonomy" id="60711"/>
    <lineage>
        <taxon>Eukaryota</taxon>
        <taxon>Metazoa</taxon>
        <taxon>Chordata</taxon>
        <taxon>Craniata</taxon>
        <taxon>Vertebrata</taxon>
        <taxon>Euteleostomi</taxon>
        <taxon>Mammalia</taxon>
        <taxon>Eutheria</taxon>
        <taxon>Euarchontoglires</taxon>
        <taxon>Primates</taxon>
        <taxon>Haplorrhini</taxon>
        <taxon>Catarrhini</taxon>
        <taxon>Cercopithecidae</taxon>
        <taxon>Cercopithecinae</taxon>
        <taxon>Chlorocebus</taxon>
    </lineage>
</organism>
<reference evidence="1 2" key="1">
    <citation type="submission" date="2014-03" db="EMBL/GenBank/DDBJ databases">
        <authorList>
            <person name="Warren W."/>
            <person name="Wilson R.K."/>
        </authorList>
    </citation>
    <scope>NUCLEOTIDE SEQUENCE</scope>
</reference>
<dbReference type="OMA" id="HAWHITL"/>
<dbReference type="PANTHER" id="PTHR12138:SF154">
    <property type="entry name" value="PROTEIN-SERINE_THREONINE PHOSPHATASE"/>
    <property type="match status" value="1"/>
</dbReference>
<dbReference type="AlphaFoldDB" id="A0A0D9RDH3"/>
<protein>
    <submittedName>
        <fullName evidence="1">Uncharacterized protein</fullName>
    </submittedName>
</protein>
<keyword evidence="2" id="KW-1185">Reference proteome</keyword>
<name>A0A0D9RDH3_CHLSB</name>
<dbReference type="Bgee" id="ENSCSAG00000010428">
    <property type="expression patterns" value="Expressed in blood"/>
</dbReference>
<dbReference type="EMBL" id="AQIB01159855">
    <property type="status" value="NOT_ANNOTATED_CDS"/>
    <property type="molecule type" value="Genomic_DNA"/>
</dbReference>
<dbReference type="STRING" id="60711.ENSCSAP00000006662"/>
<dbReference type="PRINTS" id="PR02045">
    <property type="entry name" value="F138DOMAIN"/>
</dbReference>
<dbReference type="GeneTree" id="ENSGT01120000271815"/>
<reference evidence="1" key="3">
    <citation type="submission" date="2025-09" db="UniProtKB">
        <authorList>
            <consortium name="Ensembl"/>
        </authorList>
    </citation>
    <scope>IDENTIFICATION</scope>
</reference>
<evidence type="ECO:0000313" key="2">
    <source>
        <dbReference type="Proteomes" id="UP000029965"/>
    </source>
</evidence>
<dbReference type="Proteomes" id="UP000029965">
    <property type="component" value="Chromosome 17"/>
</dbReference>
<dbReference type="Ensembl" id="ENSCSAT00000008517.1">
    <property type="protein sequence ID" value="ENSCSAP00000006662.1"/>
    <property type="gene ID" value="ENSCSAG00000010428.1"/>
</dbReference>
<proteinExistence type="predicted"/>